<dbReference type="PANTHER" id="PTHR13343">
    <property type="entry name" value="CREG1 PROTEIN"/>
    <property type="match status" value="1"/>
</dbReference>
<dbReference type="EMBL" id="JAHBAY010000012">
    <property type="protein sequence ID" value="MBT0772378.1"/>
    <property type="molecule type" value="Genomic_DNA"/>
</dbReference>
<feature type="domain" description="DUF2470" evidence="1">
    <location>
        <begin position="59"/>
        <end position="129"/>
    </location>
</feature>
<protein>
    <recommendedName>
        <fullName evidence="1">DUF2470 domain-containing protein</fullName>
    </recommendedName>
</protein>
<accession>A0ABS5TQK9</accession>
<name>A0ABS5TQK9_9ACTN</name>
<sequence>MSISHPVRPGRTASAGSVGLRVEVAEVMLEEDGHNDWVTVEDYRGSEPDPLHLGAAEQLQHLVAHHPDAVVTLSRLCDQEAMLGVVRVLPIALDRYGIVLRVEKLREHRDVRLPFRRRVDTGTEAAAELRHLLAEGSRRRPCAR</sequence>
<dbReference type="InterPro" id="IPR037119">
    <property type="entry name" value="Haem_oxidase_HugZ-like_sf"/>
</dbReference>
<dbReference type="Pfam" id="PF10615">
    <property type="entry name" value="DUF2470"/>
    <property type="match status" value="1"/>
</dbReference>
<dbReference type="RefSeq" id="WP_214158858.1">
    <property type="nucleotide sequence ID" value="NZ_JAHBAY010000012.1"/>
</dbReference>
<proteinExistence type="predicted"/>
<dbReference type="PANTHER" id="PTHR13343:SF17">
    <property type="entry name" value="CELLULAR REPRESSOR OF E1A-STIMULATED GENES, ISOFORM A"/>
    <property type="match status" value="1"/>
</dbReference>
<evidence type="ECO:0000313" key="3">
    <source>
        <dbReference type="Proteomes" id="UP001197247"/>
    </source>
</evidence>
<organism evidence="2 3">
    <name type="scientific">Kineosporia corallincola</name>
    <dbReference type="NCBI Taxonomy" id="2835133"/>
    <lineage>
        <taxon>Bacteria</taxon>
        <taxon>Bacillati</taxon>
        <taxon>Actinomycetota</taxon>
        <taxon>Actinomycetes</taxon>
        <taxon>Kineosporiales</taxon>
        <taxon>Kineosporiaceae</taxon>
        <taxon>Kineosporia</taxon>
    </lineage>
</organism>
<dbReference type="Proteomes" id="UP001197247">
    <property type="component" value="Unassembled WGS sequence"/>
</dbReference>
<comment type="caution">
    <text evidence="2">The sequence shown here is derived from an EMBL/GenBank/DDBJ whole genome shotgun (WGS) entry which is preliminary data.</text>
</comment>
<dbReference type="SUPFAM" id="SSF50475">
    <property type="entry name" value="FMN-binding split barrel"/>
    <property type="match status" value="1"/>
</dbReference>
<gene>
    <name evidence="2" type="ORF">KIH74_25765</name>
</gene>
<dbReference type="InterPro" id="IPR019595">
    <property type="entry name" value="DUF2470"/>
</dbReference>
<evidence type="ECO:0000313" key="2">
    <source>
        <dbReference type="EMBL" id="MBT0772378.1"/>
    </source>
</evidence>
<evidence type="ECO:0000259" key="1">
    <source>
        <dbReference type="Pfam" id="PF10615"/>
    </source>
</evidence>
<reference evidence="2 3" key="1">
    <citation type="submission" date="2021-05" db="EMBL/GenBank/DDBJ databases">
        <title>Kineosporia and Streptomyces sp. nov. two new marine actinobacteria isolated from Coral.</title>
        <authorList>
            <person name="Buangrab K."/>
            <person name="Sutthacheep M."/>
            <person name="Yeemin T."/>
            <person name="Harunari E."/>
            <person name="Igarashi Y."/>
            <person name="Kanchanasin P."/>
            <person name="Tanasupawat S."/>
            <person name="Phongsopitanun W."/>
        </authorList>
    </citation>
    <scope>NUCLEOTIDE SEQUENCE [LARGE SCALE GENOMIC DNA]</scope>
    <source>
        <strain evidence="2 3">J2-2</strain>
    </source>
</reference>
<keyword evidence="3" id="KW-1185">Reference proteome</keyword>
<dbReference type="Gene3D" id="3.20.180.10">
    <property type="entry name" value="PNP-oxidase-like"/>
    <property type="match status" value="1"/>
</dbReference>